<proteinExistence type="predicted"/>
<name>A0A0A8Y131_ARUDO</name>
<reference evidence="1" key="2">
    <citation type="journal article" date="2015" name="Data Brief">
        <title>Shoot transcriptome of the giant reed, Arundo donax.</title>
        <authorList>
            <person name="Barrero R.A."/>
            <person name="Guerrero F.D."/>
            <person name="Moolhuijzen P."/>
            <person name="Goolsby J.A."/>
            <person name="Tidwell J."/>
            <person name="Bellgard S.E."/>
            <person name="Bellgard M.I."/>
        </authorList>
    </citation>
    <scope>NUCLEOTIDE SEQUENCE</scope>
    <source>
        <tissue evidence="1">Shoot tissue taken approximately 20 cm above the soil surface</tissue>
    </source>
</reference>
<protein>
    <submittedName>
        <fullName evidence="1">Uncharacterized protein</fullName>
    </submittedName>
</protein>
<reference evidence="1" key="1">
    <citation type="submission" date="2014-09" db="EMBL/GenBank/DDBJ databases">
        <authorList>
            <person name="Magalhaes I.L.F."/>
            <person name="Oliveira U."/>
            <person name="Santos F.R."/>
            <person name="Vidigal T.H.D.A."/>
            <person name="Brescovit A.D."/>
            <person name="Santos A.J."/>
        </authorList>
    </citation>
    <scope>NUCLEOTIDE SEQUENCE</scope>
    <source>
        <tissue evidence="1">Shoot tissue taken approximately 20 cm above the soil surface</tissue>
    </source>
</reference>
<organism evidence="1">
    <name type="scientific">Arundo donax</name>
    <name type="common">Giant reed</name>
    <name type="synonym">Donax arundinaceus</name>
    <dbReference type="NCBI Taxonomy" id="35708"/>
    <lineage>
        <taxon>Eukaryota</taxon>
        <taxon>Viridiplantae</taxon>
        <taxon>Streptophyta</taxon>
        <taxon>Embryophyta</taxon>
        <taxon>Tracheophyta</taxon>
        <taxon>Spermatophyta</taxon>
        <taxon>Magnoliopsida</taxon>
        <taxon>Liliopsida</taxon>
        <taxon>Poales</taxon>
        <taxon>Poaceae</taxon>
        <taxon>PACMAD clade</taxon>
        <taxon>Arundinoideae</taxon>
        <taxon>Arundineae</taxon>
        <taxon>Arundo</taxon>
    </lineage>
</organism>
<sequence length="43" mass="4939">MYPELKYVSEEVPYPQILYSIYTGRKPQCNPSHALCTIYPSSA</sequence>
<accession>A0A0A8Y131</accession>
<evidence type="ECO:0000313" key="1">
    <source>
        <dbReference type="EMBL" id="JAD19726.1"/>
    </source>
</evidence>
<dbReference type="EMBL" id="GBRH01278169">
    <property type="protein sequence ID" value="JAD19726.1"/>
    <property type="molecule type" value="Transcribed_RNA"/>
</dbReference>
<dbReference type="AlphaFoldDB" id="A0A0A8Y131"/>